<dbReference type="Pfam" id="PF00929">
    <property type="entry name" value="RNase_T"/>
    <property type="match status" value="1"/>
</dbReference>
<dbReference type="PROSITE" id="PS50164">
    <property type="entry name" value="GIY_YIG"/>
    <property type="match status" value="1"/>
</dbReference>
<dbReference type="PANTHER" id="PTHR30231:SF37">
    <property type="entry name" value="EXODEOXYRIBONUCLEASE 10"/>
    <property type="match status" value="1"/>
</dbReference>
<dbReference type="InterPro" id="IPR012337">
    <property type="entry name" value="RNaseH-like_sf"/>
</dbReference>
<dbReference type="CDD" id="cd10434">
    <property type="entry name" value="GIY-YIG_UvrC_Cho"/>
    <property type="match status" value="1"/>
</dbReference>
<dbReference type="PANTHER" id="PTHR30231">
    <property type="entry name" value="DNA POLYMERASE III SUBUNIT EPSILON"/>
    <property type="match status" value="1"/>
</dbReference>
<dbReference type="SUPFAM" id="SSF82771">
    <property type="entry name" value="GIY-YIG endonuclease"/>
    <property type="match status" value="1"/>
</dbReference>
<dbReference type="GO" id="GO:0005829">
    <property type="term" value="C:cytosol"/>
    <property type="evidence" value="ECO:0007669"/>
    <property type="project" value="TreeGrafter"/>
</dbReference>
<dbReference type="InterPro" id="IPR000305">
    <property type="entry name" value="GIY-YIG_endonuc"/>
</dbReference>
<dbReference type="OrthoDB" id="9803913at2"/>
<sequence length="459" mass="51285">MASGKNKNEINTATKYAIVDIETTGGSVSGSRITEVAILLHDGEKVISEWSSLINPEMEIPLHITALTGIDDAMVAEAPVFADVSDKIYSLLKDVVFVAHNVNFDYSFLRGQFAVCGMFWDVPKLCTVRLSRKLIPGMPSYSLGKLCAQLGITLKDRHRAMGDALATVELFSMLLERDVDAVISGMLRKISPEQRLPPNVPMEDFAALPECAGVYYFHDQKGKVIYVGKAINIRKRVASHFTGNNTALRRQNFLRDIWNISFERCGSELMALLLECTEIQKHWPIYNSALKRFEPKFGLYHYMAVSGYSHLAVGKLPKQQQCLKAFNSESEAVSFLVEKSEAFNIDRRFCRYGTASVFKSELPIPDAVGHNANVDKLLDELGLEQNDFALILDGREIGENGCIWVENGKVNGIGYIGEDFTGKIEEVRDSLKKCKSNHYMLQLVMTFASQYPSRVVKVA</sequence>
<dbReference type="EMBL" id="OCMT01000001">
    <property type="protein sequence ID" value="SOD12278.1"/>
    <property type="molecule type" value="Genomic_DNA"/>
</dbReference>
<dbReference type="SUPFAM" id="SSF53098">
    <property type="entry name" value="Ribonuclease H-like"/>
    <property type="match status" value="1"/>
</dbReference>
<evidence type="ECO:0000256" key="2">
    <source>
        <dbReference type="ARBA" id="ARBA00026073"/>
    </source>
</evidence>
<evidence type="ECO:0000259" key="3">
    <source>
        <dbReference type="PROSITE" id="PS50164"/>
    </source>
</evidence>
<evidence type="ECO:0000313" key="4">
    <source>
        <dbReference type="EMBL" id="SOD12278.1"/>
    </source>
</evidence>
<accession>A0A285ZRK8</accession>
<dbReference type="GO" id="GO:0003887">
    <property type="term" value="F:DNA-directed DNA polymerase activity"/>
    <property type="evidence" value="ECO:0007669"/>
    <property type="project" value="InterPro"/>
</dbReference>
<comment type="subunit">
    <text evidence="2">DNA polymerase III contains a core (composed of alpha, epsilon and theta chains) that associates with a tau subunit. This core dimerizes to form the POLIII' complex. PolIII' associates with the gamma complex (composed of gamma, delta, delta', psi and chi chains) and with the beta chain to form the complete DNA polymerase III complex.</text>
</comment>
<dbReference type="InterPro" id="IPR036397">
    <property type="entry name" value="RNaseH_sf"/>
</dbReference>
<evidence type="ECO:0000256" key="1">
    <source>
        <dbReference type="ARBA" id="ARBA00025483"/>
    </source>
</evidence>
<dbReference type="NCBIfam" id="TIGR00573">
    <property type="entry name" value="dnaq"/>
    <property type="match status" value="1"/>
</dbReference>
<dbReference type="SMART" id="SM00465">
    <property type="entry name" value="GIYc"/>
    <property type="match status" value="1"/>
</dbReference>
<dbReference type="InterPro" id="IPR035901">
    <property type="entry name" value="GIY-YIG_endonuc_sf"/>
</dbReference>
<dbReference type="FunFam" id="3.30.420.10:FF:000045">
    <property type="entry name" value="3'-5' exonuclease DinG"/>
    <property type="match status" value="1"/>
</dbReference>
<dbReference type="InterPro" id="IPR013520">
    <property type="entry name" value="Ribonucl_H"/>
</dbReference>
<dbReference type="Gene3D" id="3.30.420.10">
    <property type="entry name" value="Ribonuclease H-like superfamily/Ribonuclease H"/>
    <property type="match status" value="1"/>
</dbReference>
<protein>
    <submittedName>
        <fullName evidence="4">DNA polymerase-3 subunit epsilon</fullName>
    </submittedName>
</protein>
<comment type="function">
    <text evidence="1">DNA polymerase III is a complex, multichain enzyme responsible for most of the replicative synthesis in bacteria. The epsilon subunit contain the editing function and is a proofreading 3'-5' exonuclease.</text>
</comment>
<gene>
    <name evidence="4" type="ORF">SAMN06297358_0584</name>
</gene>
<evidence type="ECO:0000313" key="5">
    <source>
        <dbReference type="Proteomes" id="UP000219281"/>
    </source>
</evidence>
<dbReference type="GO" id="GO:0008408">
    <property type="term" value="F:3'-5' exonuclease activity"/>
    <property type="evidence" value="ECO:0007669"/>
    <property type="project" value="TreeGrafter"/>
</dbReference>
<dbReference type="Proteomes" id="UP000219281">
    <property type="component" value="Unassembled WGS sequence"/>
</dbReference>
<dbReference type="CDD" id="cd06127">
    <property type="entry name" value="DEDDh"/>
    <property type="match status" value="1"/>
</dbReference>
<feature type="domain" description="GIY-YIG" evidence="3">
    <location>
        <begin position="210"/>
        <end position="288"/>
    </location>
</feature>
<reference evidence="5" key="1">
    <citation type="submission" date="2017-09" db="EMBL/GenBank/DDBJ databases">
        <authorList>
            <person name="Varghese N."/>
            <person name="Submissions S."/>
        </authorList>
    </citation>
    <scope>NUCLEOTIDE SEQUENCE [LARGE SCALE GENOMIC DNA]</scope>
    <source>
        <strain evidence="5">CGMCC 1.12803</strain>
    </source>
</reference>
<keyword evidence="5" id="KW-1185">Reference proteome</keyword>
<dbReference type="Pfam" id="PF01541">
    <property type="entry name" value="GIY-YIG"/>
    <property type="match status" value="1"/>
</dbReference>
<name>A0A285ZRK8_9SPHI</name>
<dbReference type="SMART" id="SM00479">
    <property type="entry name" value="EXOIII"/>
    <property type="match status" value="1"/>
</dbReference>
<dbReference type="InterPro" id="IPR047296">
    <property type="entry name" value="GIY-YIG_UvrC_Cho"/>
</dbReference>
<dbReference type="AlphaFoldDB" id="A0A285ZRK8"/>
<dbReference type="GO" id="GO:0003677">
    <property type="term" value="F:DNA binding"/>
    <property type="evidence" value="ECO:0007669"/>
    <property type="project" value="InterPro"/>
</dbReference>
<proteinExistence type="predicted"/>
<dbReference type="GO" id="GO:0045004">
    <property type="term" value="P:DNA replication proofreading"/>
    <property type="evidence" value="ECO:0007669"/>
    <property type="project" value="TreeGrafter"/>
</dbReference>
<organism evidence="4 5">
    <name type="scientific">Pedobacter xixiisoli</name>
    <dbReference type="NCBI Taxonomy" id="1476464"/>
    <lineage>
        <taxon>Bacteria</taxon>
        <taxon>Pseudomonadati</taxon>
        <taxon>Bacteroidota</taxon>
        <taxon>Sphingobacteriia</taxon>
        <taxon>Sphingobacteriales</taxon>
        <taxon>Sphingobacteriaceae</taxon>
        <taxon>Pedobacter</taxon>
    </lineage>
</organism>
<dbReference type="RefSeq" id="WP_097128467.1">
    <property type="nucleotide sequence ID" value="NZ_OCMT01000001.1"/>
</dbReference>
<dbReference type="InterPro" id="IPR006054">
    <property type="entry name" value="DnaQ"/>
</dbReference>
<dbReference type="GO" id="GO:0006289">
    <property type="term" value="P:nucleotide-excision repair"/>
    <property type="evidence" value="ECO:0007669"/>
    <property type="project" value="InterPro"/>
</dbReference>
<dbReference type="Gene3D" id="3.40.1440.10">
    <property type="entry name" value="GIY-YIG endonuclease"/>
    <property type="match status" value="1"/>
</dbReference>